<sequence length="68" mass="7817">MSYYGESVQEDYSSETFQEQGFGGEETVQDTQETEVVDTDYVEPDGQVFESQTDETFDQVTETQDSFF</sequence>
<dbReference type="EMBL" id="SEKV01000118">
    <property type="protein sequence ID" value="TFY63814.1"/>
    <property type="molecule type" value="Genomic_DNA"/>
</dbReference>
<gene>
    <name evidence="2" type="ORF">EVJ58_g3020</name>
</gene>
<accession>A0A4Y9YMT9</accession>
<feature type="region of interest" description="Disordered" evidence="1">
    <location>
        <begin position="1"/>
        <end position="32"/>
    </location>
</feature>
<reference evidence="2 3" key="1">
    <citation type="submission" date="2019-01" db="EMBL/GenBank/DDBJ databases">
        <title>Genome sequencing of the rare red list fungi Fomitopsis rosea.</title>
        <authorList>
            <person name="Buettner E."/>
            <person name="Kellner H."/>
        </authorList>
    </citation>
    <scope>NUCLEOTIDE SEQUENCE [LARGE SCALE GENOMIC DNA]</scope>
    <source>
        <strain evidence="2 3">DSM 105464</strain>
    </source>
</reference>
<evidence type="ECO:0000256" key="1">
    <source>
        <dbReference type="SAM" id="MobiDB-lite"/>
    </source>
</evidence>
<evidence type="ECO:0000313" key="3">
    <source>
        <dbReference type="Proteomes" id="UP000298390"/>
    </source>
</evidence>
<comment type="caution">
    <text evidence="2">The sequence shown here is derived from an EMBL/GenBank/DDBJ whole genome shotgun (WGS) entry which is preliminary data.</text>
</comment>
<dbReference type="AlphaFoldDB" id="A0A4Y9YMT9"/>
<name>A0A4Y9YMT9_9APHY</name>
<proteinExistence type="predicted"/>
<protein>
    <submittedName>
        <fullName evidence="2">Uncharacterized protein</fullName>
    </submittedName>
</protein>
<feature type="compositionally biased region" description="Low complexity" evidence="1">
    <location>
        <begin position="15"/>
        <end position="31"/>
    </location>
</feature>
<organism evidence="2 3">
    <name type="scientific">Rhodofomes roseus</name>
    <dbReference type="NCBI Taxonomy" id="34475"/>
    <lineage>
        <taxon>Eukaryota</taxon>
        <taxon>Fungi</taxon>
        <taxon>Dikarya</taxon>
        <taxon>Basidiomycota</taxon>
        <taxon>Agaricomycotina</taxon>
        <taxon>Agaricomycetes</taxon>
        <taxon>Polyporales</taxon>
        <taxon>Rhodofomes</taxon>
    </lineage>
</organism>
<evidence type="ECO:0000313" key="2">
    <source>
        <dbReference type="EMBL" id="TFY63814.1"/>
    </source>
</evidence>
<dbReference type="Proteomes" id="UP000298390">
    <property type="component" value="Unassembled WGS sequence"/>
</dbReference>